<dbReference type="Pfam" id="PF01223">
    <property type="entry name" value="Endonuclease_NS"/>
    <property type="match status" value="1"/>
</dbReference>
<gene>
    <name evidence="3" type="ORF">GV368_08775</name>
</gene>
<dbReference type="InterPro" id="IPR044925">
    <property type="entry name" value="His-Me_finger_sf"/>
</dbReference>
<keyword evidence="4" id="KW-1185">Reference proteome</keyword>
<name>A0ABX1QN92_9PROT</name>
<accession>A0ABX1QN92</accession>
<evidence type="ECO:0000313" key="4">
    <source>
        <dbReference type="Proteomes" id="UP000669605"/>
    </source>
</evidence>
<dbReference type="InterPro" id="IPR040255">
    <property type="entry name" value="Non-specific_endonuclease"/>
</dbReference>
<dbReference type="Proteomes" id="UP000669605">
    <property type="component" value="Unassembled WGS sequence"/>
</dbReference>
<feature type="domain" description="DNA/RNA non-specific endonuclease/pyrophosphatase/phosphodiesterase" evidence="2">
    <location>
        <begin position="61"/>
        <end position="264"/>
    </location>
</feature>
<evidence type="ECO:0000259" key="2">
    <source>
        <dbReference type="SMART" id="SM00892"/>
    </source>
</evidence>
<dbReference type="Gene3D" id="3.40.570.10">
    <property type="entry name" value="Extracellular Endonuclease, subunit A"/>
    <property type="match status" value="1"/>
</dbReference>
<proteinExistence type="predicted"/>
<dbReference type="GO" id="GO:0004519">
    <property type="term" value="F:endonuclease activity"/>
    <property type="evidence" value="ECO:0007669"/>
    <property type="project" value="UniProtKB-KW"/>
</dbReference>
<comment type="caution">
    <text evidence="3">The sequence shown here is derived from an EMBL/GenBank/DDBJ whole genome shotgun (WGS) entry which is preliminary data.</text>
</comment>
<organism evidence="3 4">
    <name type="scientific">Tepidiphilus baoligensis</name>
    <dbReference type="NCBI Taxonomy" id="2698687"/>
    <lineage>
        <taxon>Bacteria</taxon>
        <taxon>Pseudomonadati</taxon>
        <taxon>Pseudomonadota</taxon>
        <taxon>Hydrogenophilia</taxon>
        <taxon>Hydrogenophilales</taxon>
        <taxon>Hydrogenophilaceae</taxon>
        <taxon>Tepidiphilus</taxon>
    </lineage>
</organism>
<dbReference type="SUPFAM" id="SSF54060">
    <property type="entry name" value="His-Me finger endonucleases"/>
    <property type="match status" value="1"/>
</dbReference>
<dbReference type="SMART" id="SM00892">
    <property type="entry name" value="Endonuclease_NS"/>
    <property type="match status" value="1"/>
</dbReference>
<keyword evidence="3" id="KW-0255">Endonuclease</keyword>
<dbReference type="InterPro" id="IPR001604">
    <property type="entry name" value="Endo_G_ENPP1-like_dom"/>
</dbReference>
<evidence type="ECO:0000259" key="1">
    <source>
        <dbReference type="SMART" id="SM00477"/>
    </source>
</evidence>
<reference evidence="3 4" key="1">
    <citation type="journal article" date="2020" name="Curr. Microbiol.">
        <title>Tepidiphilus baoligensis sp. nov., a Novel Bacterium of the Family Hydrogenophilaceae Isolated from an Oil Reservoir.</title>
        <authorList>
            <person name="Zhang X."/>
            <person name="Wang G."/>
            <person name="Ma X."/>
            <person name="Yu J."/>
            <person name="You J."/>
            <person name="Xue Y."/>
            <person name="Ma Y."/>
        </authorList>
    </citation>
    <scope>NUCLEOTIDE SEQUENCE [LARGE SCALE GENOMIC DNA]</scope>
    <source>
        <strain evidence="3 4">B18-69</strain>
    </source>
</reference>
<dbReference type="InterPro" id="IPR044929">
    <property type="entry name" value="DNA/RNA_non-sp_Endonuclease_sf"/>
</dbReference>
<dbReference type="PANTHER" id="PTHR13966">
    <property type="entry name" value="ENDONUCLEASE RELATED"/>
    <property type="match status" value="1"/>
</dbReference>
<dbReference type="EMBL" id="JAAAUB010000013">
    <property type="protein sequence ID" value="NMH17187.1"/>
    <property type="molecule type" value="Genomic_DNA"/>
</dbReference>
<dbReference type="SMART" id="SM00477">
    <property type="entry name" value="NUC"/>
    <property type="match status" value="1"/>
</dbReference>
<dbReference type="InterPro" id="IPR020821">
    <property type="entry name" value="ENPP1-3/EXOG-like_nuc-like"/>
</dbReference>
<keyword evidence="3" id="KW-0378">Hydrolase</keyword>
<sequence length="295" mass="34079">MKRRRSAVGRRIRSSISVLVLVALVVFFWAWSSGSALPQDSPGGWPRMRGFVDRLSVTELVNPGFVVGYSEWHGVPRWVAYRADPPPNHRLQRRPARFEPDMRTWRCRLGWWCVRHESYRNSGFDRGHMAPNFLIGTRYGPEAQRATFLLSNVAPQRPSLNQGSWQRLEAVEADRFAPNARVLWVVTGPVFDEHPPRFSPEWIAVPKAFFRIFWAEDEEGRLRVLAFLMPQETPPQADLRAYLTTVRAIEEATGIDFFPDLPQREQDRLETAVPDPDAWGLTEEWARAPGRYRAE</sequence>
<keyword evidence="3" id="KW-0540">Nuclease</keyword>
<dbReference type="PANTHER" id="PTHR13966:SF5">
    <property type="entry name" value="ENDONUCLEASE G, MITOCHONDRIAL"/>
    <property type="match status" value="1"/>
</dbReference>
<evidence type="ECO:0000313" key="3">
    <source>
        <dbReference type="EMBL" id="NMH17187.1"/>
    </source>
</evidence>
<protein>
    <submittedName>
        <fullName evidence="3">DNA/RNA non-specific endonuclease</fullName>
    </submittedName>
</protein>
<feature type="domain" description="ENPP1-3/EXOG-like endonuclease/phosphodiesterase" evidence="1">
    <location>
        <begin position="62"/>
        <end position="264"/>
    </location>
</feature>
<dbReference type="RefSeq" id="WP_169116261.1">
    <property type="nucleotide sequence ID" value="NZ_JAAAUB010000013.1"/>
</dbReference>